<dbReference type="OrthoDB" id="8299238at2"/>
<keyword evidence="2" id="KW-1185">Reference proteome</keyword>
<dbReference type="Proteomes" id="UP000474159">
    <property type="component" value="Unassembled WGS sequence"/>
</dbReference>
<accession>A0A6L3SVJ1</accession>
<dbReference type="EMBL" id="VZZK01000018">
    <property type="protein sequence ID" value="KAB1077762.1"/>
    <property type="molecule type" value="Genomic_DNA"/>
</dbReference>
<organism evidence="1 2">
    <name type="scientific">Methylobacterium soli</name>
    <dbReference type="NCBI Taxonomy" id="553447"/>
    <lineage>
        <taxon>Bacteria</taxon>
        <taxon>Pseudomonadati</taxon>
        <taxon>Pseudomonadota</taxon>
        <taxon>Alphaproteobacteria</taxon>
        <taxon>Hyphomicrobiales</taxon>
        <taxon>Methylobacteriaceae</taxon>
        <taxon>Methylobacterium</taxon>
    </lineage>
</organism>
<reference evidence="1 2" key="1">
    <citation type="submission" date="2019-09" db="EMBL/GenBank/DDBJ databases">
        <title>YIM 48816 draft genome.</title>
        <authorList>
            <person name="Jiang L."/>
        </authorList>
    </citation>
    <scope>NUCLEOTIDE SEQUENCE [LARGE SCALE GENOMIC DNA]</scope>
    <source>
        <strain evidence="1 2">YIM 48816</strain>
    </source>
</reference>
<name>A0A6L3SVJ1_9HYPH</name>
<evidence type="ECO:0000313" key="2">
    <source>
        <dbReference type="Proteomes" id="UP000474159"/>
    </source>
</evidence>
<comment type="caution">
    <text evidence="1">The sequence shown here is derived from an EMBL/GenBank/DDBJ whole genome shotgun (WGS) entry which is preliminary data.</text>
</comment>
<gene>
    <name evidence="1" type="ORF">F6X53_17540</name>
</gene>
<dbReference type="AlphaFoldDB" id="A0A6L3SVJ1"/>
<proteinExistence type="predicted"/>
<sequence>MPNTLILCRYNPGRGGHAPSYLREAFLEVIEDLPGWRPGMLEPIAEVHERAVPLSVLCGLLWNCPDLLPGLEACEVERLSGRRVSTYASAARAIKAMLRRRAAEGAFGEPCGSSGPAAVPVTEV</sequence>
<protein>
    <submittedName>
        <fullName evidence="1">Uncharacterized protein</fullName>
    </submittedName>
</protein>
<dbReference type="RefSeq" id="WP_151001486.1">
    <property type="nucleotide sequence ID" value="NZ_BPQY01000180.1"/>
</dbReference>
<evidence type="ECO:0000313" key="1">
    <source>
        <dbReference type="EMBL" id="KAB1077762.1"/>
    </source>
</evidence>